<comment type="caution">
    <text evidence="2">The sequence shown here is derived from an EMBL/GenBank/DDBJ whole genome shotgun (WGS) entry which is preliminary data.</text>
</comment>
<dbReference type="Pfam" id="PF14265">
    <property type="entry name" value="DUF4355"/>
    <property type="match status" value="1"/>
</dbReference>
<evidence type="ECO:0000313" key="3">
    <source>
        <dbReference type="Proteomes" id="UP000253215"/>
    </source>
</evidence>
<sequence>MENIPYPFSIKSRSDTAFLFAQNLLMALKGVRYQSTLDLKRRSPNMAEEIKEVVETETEQVDTPEKVETTEKTFTQAELDDIVQKEKAKAKRSAEREYKEKMDEAEKLRKMNAEQKAAYEAQKQADRIAELEAQLNRNGLEKEASKMLSEAGIVASDDILSFVVKNDAEGTQEAVNALSSLVNGLADKKVSEMLKGKTPKKVEQSTAGAITKKQFDKMGYKDRNELLQNNPELYHRLKG</sequence>
<reference evidence="2 3" key="1">
    <citation type="journal article" date="2018" name="Sci. Rep.">
        <title>Network-guided genomic and metagenomic analysis of the faecal microbiota of the critically endangered kakapo.</title>
        <authorList>
            <person name="Waite D.W."/>
            <person name="Dsouza M."/>
            <person name="Sekiguchi Y."/>
            <person name="Hugenholtz P."/>
            <person name="Taylor M.W."/>
        </authorList>
    </citation>
    <scope>NUCLEOTIDE SEQUENCE [LARGE SCALE GENOMIC DNA]</scope>
    <source>
        <strain evidence="2 3">BI02</strain>
    </source>
</reference>
<dbReference type="AlphaFoldDB" id="A0A368UDM1"/>
<evidence type="ECO:0008006" key="4">
    <source>
        <dbReference type="Google" id="ProtNLM"/>
    </source>
</evidence>
<protein>
    <recommendedName>
        <fullName evidence="4">DUF4355 domain-containing protein</fullName>
    </recommendedName>
</protein>
<dbReference type="InterPro" id="IPR025580">
    <property type="entry name" value="Gp46"/>
</dbReference>
<accession>A0A368UDM1</accession>
<gene>
    <name evidence="2" type="ORF">CAC02_06750</name>
</gene>
<dbReference type="Proteomes" id="UP000253215">
    <property type="component" value="Unassembled WGS sequence"/>
</dbReference>
<keyword evidence="1" id="KW-0175">Coiled coil</keyword>
<evidence type="ECO:0000313" key="2">
    <source>
        <dbReference type="EMBL" id="RCW16784.1"/>
    </source>
</evidence>
<proteinExistence type="predicted"/>
<organism evidence="2 3">
    <name type="scientific">Streptococcus gallolyticus</name>
    <dbReference type="NCBI Taxonomy" id="315405"/>
    <lineage>
        <taxon>Bacteria</taxon>
        <taxon>Bacillati</taxon>
        <taxon>Bacillota</taxon>
        <taxon>Bacilli</taxon>
        <taxon>Lactobacillales</taxon>
        <taxon>Streptococcaceae</taxon>
        <taxon>Streptococcus</taxon>
    </lineage>
</organism>
<dbReference type="EMBL" id="NETH01000029">
    <property type="protein sequence ID" value="RCW16784.1"/>
    <property type="molecule type" value="Genomic_DNA"/>
</dbReference>
<name>A0A368UDM1_9STRE</name>
<evidence type="ECO:0000256" key="1">
    <source>
        <dbReference type="SAM" id="Coils"/>
    </source>
</evidence>
<feature type="coiled-coil region" evidence="1">
    <location>
        <begin position="88"/>
        <end position="125"/>
    </location>
</feature>